<evidence type="ECO:0000313" key="6">
    <source>
        <dbReference type="EMBL" id="MFC7322560.1"/>
    </source>
</evidence>
<evidence type="ECO:0000313" key="7">
    <source>
        <dbReference type="Proteomes" id="UP001596494"/>
    </source>
</evidence>
<dbReference type="Gene3D" id="3.30.465.10">
    <property type="match status" value="1"/>
</dbReference>
<evidence type="ECO:0000256" key="3">
    <source>
        <dbReference type="ARBA" id="ARBA00022827"/>
    </source>
</evidence>
<keyword evidence="4" id="KW-0560">Oxidoreductase</keyword>
<reference evidence="7" key="1">
    <citation type="journal article" date="2019" name="Int. J. Syst. Evol. Microbiol.">
        <title>The Global Catalogue of Microorganisms (GCM) 10K type strain sequencing project: providing services to taxonomists for standard genome sequencing and annotation.</title>
        <authorList>
            <consortium name="The Broad Institute Genomics Platform"/>
            <consortium name="The Broad Institute Genome Sequencing Center for Infectious Disease"/>
            <person name="Wu L."/>
            <person name="Ma J."/>
        </authorList>
    </citation>
    <scope>NUCLEOTIDE SEQUENCE [LARGE SCALE GENOMIC DNA]</scope>
    <source>
        <strain evidence="7">CCUG 73951</strain>
    </source>
</reference>
<dbReference type="PROSITE" id="PS51387">
    <property type="entry name" value="FAD_PCMH"/>
    <property type="match status" value="1"/>
</dbReference>
<comment type="caution">
    <text evidence="6">The sequence shown here is derived from an EMBL/GenBank/DDBJ whole genome shotgun (WGS) entry which is preliminary data.</text>
</comment>
<dbReference type="Proteomes" id="UP001596494">
    <property type="component" value="Unassembled WGS sequence"/>
</dbReference>
<name>A0ABW2K6U8_9BACI</name>
<protein>
    <submittedName>
        <fullName evidence="6">FAD-binding oxidoreductase</fullName>
    </submittedName>
</protein>
<feature type="domain" description="FAD-binding PCMH-type" evidence="5">
    <location>
        <begin position="47"/>
        <end position="226"/>
    </location>
</feature>
<dbReference type="Gene3D" id="1.10.45.10">
    <property type="entry name" value="Vanillyl-alcohol Oxidase, Chain A, domain 4"/>
    <property type="match status" value="1"/>
</dbReference>
<dbReference type="EMBL" id="JBHTBY010000017">
    <property type="protein sequence ID" value="MFC7322560.1"/>
    <property type="molecule type" value="Genomic_DNA"/>
</dbReference>
<evidence type="ECO:0000259" key="5">
    <source>
        <dbReference type="PROSITE" id="PS51387"/>
    </source>
</evidence>
<dbReference type="InterPro" id="IPR016169">
    <property type="entry name" value="FAD-bd_PCMH_sub2"/>
</dbReference>
<evidence type="ECO:0000256" key="1">
    <source>
        <dbReference type="ARBA" id="ARBA00008000"/>
    </source>
</evidence>
<dbReference type="InterPro" id="IPR016171">
    <property type="entry name" value="Vanillyl_alc_oxidase_C-sub2"/>
</dbReference>
<proteinExistence type="inferred from homology"/>
<dbReference type="SUPFAM" id="SSF55103">
    <property type="entry name" value="FAD-linked oxidases, C-terminal domain"/>
    <property type="match status" value="1"/>
</dbReference>
<organism evidence="6 7">
    <name type="scientific">Halobacillus campisalis</name>
    <dbReference type="NCBI Taxonomy" id="435909"/>
    <lineage>
        <taxon>Bacteria</taxon>
        <taxon>Bacillati</taxon>
        <taxon>Bacillota</taxon>
        <taxon>Bacilli</taxon>
        <taxon>Bacillales</taxon>
        <taxon>Bacillaceae</taxon>
        <taxon>Halobacillus</taxon>
    </lineage>
</organism>
<dbReference type="Pfam" id="PF01565">
    <property type="entry name" value="FAD_binding_4"/>
    <property type="match status" value="1"/>
</dbReference>
<dbReference type="InterPro" id="IPR016164">
    <property type="entry name" value="FAD-linked_Oxase-like_C"/>
</dbReference>
<dbReference type="RefSeq" id="WP_289214938.1">
    <property type="nucleotide sequence ID" value="NZ_JAPVRC010000002.1"/>
</dbReference>
<dbReference type="PANTHER" id="PTHR46568:SF1">
    <property type="entry name" value="ALKYLDIHYDROXYACETONEPHOSPHATE SYNTHASE, PEROXISOMAL"/>
    <property type="match status" value="1"/>
</dbReference>
<keyword evidence="2" id="KW-0285">Flavoprotein</keyword>
<sequence>MGLTKEQIISELKAIVSEDQIITDEQVLKENSVDRFRKYETIHGVYTQPLPAAVVKVKSEQEVSDLLKYMNENNINAVPRTGGSATEGGLETVVENSLVIDGSAMNEIVSIDEYDMLATVKCGVPLEELEDKLREQGLTTGHSPQSKPLAQMGGLVATRSIGQLSTLYGGIEDMVIGVEAVFPNGEITKIKNIPRRAAGPDIRHVIIGNEGALCYITEVTVKVFQYKPENNQYYGYLLDDMKSGFEILREVMVQGYRPSVARLYDPEDAADHFDFAKGKCVLIFMAEGPKSIAEATGKAIEDIVAEFAESERVESSLIQNWFENLNWDPSKVSEERQEIKETNNIGFTTEVSGSWGVINDIYERCIKRVREEIPHITMLGGHSSHSYMNGTNMYFVYYYDLVDIKPEEEITKYHYPINKIIVEETIAAGGSMVHHHGVGKHRTPWIKDEYGSSYYILETLKKAFDPNGIMNKGTIFPKEDE</sequence>
<dbReference type="InterPro" id="IPR036318">
    <property type="entry name" value="FAD-bd_PCMH-like_sf"/>
</dbReference>
<dbReference type="Pfam" id="PF02913">
    <property type="entry name" value="FAD-oxidase_C"/>
    <property type="match status" value="1"/>
</dbReference>
<dbReference type="Gene3D" id="3.30.300.330">
    <property type="match status" value="1"/>
</dbReference>
<comment type="similarity">
    <text evidence="1">Belongs to the FAD-binding oxidoreductase/transferase type 4 family.</text>
</comment>
<dbReference type="InterPro" id="IPR004113">
    <property type="entry name" value="FAD-bd_oxidored_4_C"/>
</dbReference>
<accession>A0ABW2K6U8</accession>
<gene>
    <name evidence="6" type="ORF">ACFQMN_16980</name>
</gene>
<evidence type="ECO:0000256" key="4">
    <source>
        <dbReference type="ARBA" id="ARBA00023002"/>
    </source>
</evidence>
<dbReference type="PANTHER" id="PTHR46568">
    <property type="entry name" value="ALKYLDIHYDROXYACETONEPHOSPHATE SYNTHASE, PEROXISOMAL"/>
    <property type="match status" value="1"/>
</dbReference>
<dbReference type="SUPFAM" id="SSF56176">
    <property type="entry name" value="FAD-binding/transporter-associated domain-like"/>
    <property type="match status" value="1"/>
</dbReference>
<dbReference type="InterPro" id="IPR025650">
    <property type="entry name" value="Alkyl-DHAP_Synthase"/>
</dbReference>
<dbReference type="InterPro" id="IPR016166">
    <property type="entry name" value="FAD-bd_PCMH"/>
</dbReference>
<keyword evidence="3" id="KW-0274">FAD</keyword>
<evidence type="ECO:0000256" key="2">
    <source>
        <dbReference type="ARBA" id="ARBA00022630"/>
    </source>
</evidence>
<keyword evidence="7" id="KW-1185">Reference proteome</keyword>
<dbReference type="InterPro" id="IPR006094">
    <property type="entry name" value="Oxid_FAD_bind_N"/>
</dbReference>